<evidence type="ECO:0000313" key="11">
    <source>
        <dbReference type="Proteomes" id="UP000655225"/>
    </source>
</evidence>
<dbReference type="AlphaFoldDB" id="A0A834ZJW4"/>
<keyword evidence="2" id="KW-0433">Leucine-rich repeat</keyword>
<evidence type="ECO:0000256" key="7">
    <source>
        <dbReference type="ARBA" id="ARBA00023136"/>
    </source>
</evidence>
<dbReference type="InterPro" id="IPR001611">
    <property type="entry name" value="Leu-rich_rpt"/>
</dbReference>
<dbReference type="InterPro" id="IPR024788">
    <property type="entry name" value="Malectin-like_Carb-bd_dom"/>
</dbReference>
<evidence type="ECO:0000256" key="2">
    <source>
        <dbReference type="ARBA" id="ARBA00022614"/>
    </source>
</evidence>
<dbReference type="FunFam" id="3.80.10.10:FF:000129">
    <property type="entry name" value="Leucine-rich repeat receptor-like kinase"/>
    <property type="match status" value="1"/>
</dbReference>
<feature type="signal peptide" evidence="8">
    <location>
        <begin position="1"/>
        <end position="30"/>
    </location>
</feature>
<dbReference type="Pfam" id="PF00560">
    <property type="entry name" value="LRR_1"/>
    <property type="match status" value="2"/>
</dbReference>
<evidence type="ECO:0000256" key="1">
    <source>
        <dbReference type="ARBA" id="ARBA00004167"/>
    </source>
</evidence>
<dbReference type="EMBL" id="JABCRI010000006">
    <property type="protein sequence ID" value="KAF8405036.1"/>
    <property type="molecule type" value="Genomic_DNA"/>
</dbReference>
<accession>A0A834ZJW4</accession>
<evidence type="ECO:0000256" key="4">
    <source>
        <dbReference type="ARBA" id="ARBA00022729"/>
    </source>
</evidence>
<name>A0A834ZJW4_TETSI</name>
<reference evidence="10 11" key="1">
    <citation type="submission" date="2020-04" db="EMBL/GenBank/DDBJ databases">
        <title>Plant Genome Project.</title>
        <authorList>
            <person name="Zhang R.-G."/>
        </authorList>
    </citation>
    <scope>NUCLEOTIDE SEQUENCE [LARGE SCALE GENOMIC DNA]</scope>
    <source>
        <strain evidence="10">YNK0</strain>
        <tissue evidence="10">Leaf</tissue>
    </source>
</reference>
<protein>
    <recommendedName>
        <fullName evidence="9">Malectin-like domain-containing protein</fullName>
    </recommendedName>
</protein>
<dbReference type="Proteomes" id="UP000655225">
    <property type="component" value="Unassembled WGS sequence"/>
</dbReference>
<evidence type="ECO:0000256" key="3">
    <source>
        <dbReference type="ARBA" id="ARBA00022692"/>
    </source>
</evidence>
<evidence type="ECO:0000256" key="5">
    <source>
        <dbReference type="ARBA" id="ARBA00022737"/>
    </source>
</evidence>
<evidence type="ECO:0000256" key="8">
    <source>
        <dbReference type="SAM" id="SignalP"/>
    </source>
</evidence>
<keyword evidence="7" id="KW-0472">Membrane</keyword>
<dbReference type="PANTHER" id="PTHR45631:SF45">
    <property type="entry name" value="LEUCINE-RICH REPEAT (LRR) FAMILY PROTEIN"/>
    <property type="match status" value="1"/>
</dbReference>
<dbReference type="InterPro" id="IPR032675">
    <property type="entry name" value="LRR_dom_sf"/>
</dbReference>
<dbReference type="PANTHER" id="PTHR45631">
    <property type="entry name" value="OS07G0107800 PROTEIN-RELATED"/>
    <property type="match status" value="1"/>
</dbReference>
<evidence type="ECO:0000256" key="6">
    <source>
        <dbReference type="ARBA" id="ARBA00022989"/>
    </source>
</evidence>
<keyword evidence="6" id="KW-1133">Transmembrane helix</keyword>
<sequence length="565" mass="62241">MIPLCSNPPFLAMSIFLLCLIVTIPLSIHALPAPRGFLLNCGASKETNVGTLKWITDDGFIAVGNKTTLDMPDLIPILATLRFFPDKWARKYCYTIPVIKGGKYMVRTTYYYGGFDGGKEPPVFDQIIEGTKWSIVNTTEDYSKGLSTYYDIVVAALGKTLSVCLAMNEHTVSAPFISGLELEYLEDSMYNSTDFKKYALSTVARNRFGHGTEMISDVVVTKESDFDGEYVNFETSFPDDQFNRYWQPFTDANPTVSSHTEVTSSDFWNFPPVQVFATAITTSRGKSLKVQWPTVPLPSSNYYIALYFQDNRTPSPYSWRVFNVSVNGKKFYTDLNVSATGVTVYATEWPLSGLTEITMTPEVGVPVGPIINAAEIFQIVPLDGRTLTRDGAFLHPPSLSLSLSLSITIIFLCITVLAMEDLARSLDNPPPDWSGDPCLPRQNSWTGVTCSQGKLVRILNLNLTGIGISGMLSSGVANLTALTNLWLGSNKLSGPIPDMSSMNALETLHLENNQFEGSIPPSLGQIANLREILLQNNNLRGRIPDILQKRDGINIQVSPGNHLSA</sequence>
<dbReference type="OMA" id="QWPPVEL"/>
<keyword evidence="11" id="KW-1185">Reference proteome</keyword>
<feature type="chain" id="PRO_5032891766" description="Malectin-like domain-containing protein" evidence="8">
    <location>
        <begin position="31"/>
        <end position="565"/>
    </location>
</feature>
<dbReference type="SUPFAM" id="SSF52058">
    <property type="entry name" value="L domain-like"/>
    <property type="match status" value="1"/>
</dbReference>
<evidence type="ECO:0000313" key="10">
    <source>
        <dbReference type="EMBL" id="KAF8405036.1"/>
    </source>
</evidence>
<dbReference type="Gene3D" id="3.80.10.10">
    <property type="entry name" value="Ribonuclease Inhibitor"/>
    <property type="match status" value="1"/>
</dbReference>
<comment type="caution">
    <text evidence="10">The sequence shown here is derived from an EMBL/GenBank/DDBJ whole genome shotgun (WGS) entry which is preliminary data.</text>
</comment>
<organism evidence="10 11">
    <name type="scientific">Tetracentron sinense</name>
    <name type="common">Spur-leaf</name>
    <dbReference type="NCBI Taxonomy" id="13715"/>
    <lineage>
        <taxon>Eukaryota</taxon>
        <taxon>Viridiplantae</taxon>
        <taxon>Streptophyta</taxon>
        <taxon>Embryophyta</taxon>
        <taxon>Tracheophyta</taxon>
        <taxon>Spermatophyta</taxon>
        <taxon>Magnoliopsida</taxon>
        <taxon>Trochodendrales</taxon>
        <taxon>Trochodendraceae</taxon>
        <taxon>Tetracentron</taxon>
    </lineage>
</organism>
<keyword evidence="3" id="KW-0812">Transmembrane</keyword>
<keyword evidence="5" id="KW-0677">Repeat</keyword>
<evidence type="ECO:0000259" key="9">
    <source>
        <dbReference type="Pfam" id="PF12819"/>
    </source>
</evidence>
<dbReference type="OrthoDB" id="1394818at2759"/>
<proteinExistence type="predicted"/>
<dbReference type="Gene3D" id="2.60.120.430">
    <property type="entry name" value="Galactose-binding lectin"/>
    <property type="match status" value="2"/>
</dbReference>
<feature type="domain" description="Malectin-like" evidence="9">
    <location>
        <begin position="39"/>
        <end position="379"/>
    </location>
</feature>
<comment type="subcellular location">
    <subcellularLocation>
        <location evidence="1">Membrane</location>
        <topology evidence="1">Single-pass membrane protein</topology>
    </subcellularLocation>
</comment>
<keyword evidence="4 8" id="KW-0732">Signal</keyword>
<gene>
    <name evidence="10" type="ORF">HHK36_009933</name>
</gene>
<dbReference type="Pfam" id="PF12819">
    <property type="entry name" value="Malectin_like"/>
    <property type="match status" value="1"/>
</dbReference>
<dbReference type="GO" id="GO:0016020">
    <property type="term" value="C:membrane"/>
    <property type="evidence" value="ECO:0007669"/>
    <property type="project" value="UniProtKB-SubCell"/>
</dbReference>